<dbReference type="HOGENOM" id="CLU_933198_0_0_9"/>
<reference evidence="1 2" key="1">
    <citation type="submission" date="2010-08" db="EMBL/GenBank/DDBJ databases">
        <authorList>
            <person name="Weinstock G."/>
            <person name="Sodergren E."/>
            <person name="Clifton S."/>
            <person name="Fulton L."/>
            <person name="Fulton B."/>
            <person name="Courtney L."/>
            <person name="Fronick C."/>
            <person name="Harrison M."/>
            <person name="Strong C."/>
            <person name="Farmer C."/>
            <person name="Delahaunty K."/>
            <person name="Markovic C."/>
            <person name="Hall O."/>
            <person name="Minx P."/>
            <person name="Tomlinson C."/>
            <person name="Mitreva M."/>
            <person name="Hou S."/>
            <person name="Chen J."/>
            <person name="Wollam A."/>
            <person name="Pepin K.H."/>
            <person name="Johnson M."/>
            <person name="Bhonagiri V."/>
            <person name="Zhang X."/>
            <person name="Suruliraj S."/>
            <person name="Warren W."/>
            <person name="Chinwalla A."/>
            <person name="Mardis E.R."/>
            <person name="Wilson R.K."/>
        </authorList>
    </citation>
    <scope>NUCLEOTIDE SEQUENCE [LARGE SCALE GENOMIC DNA]</scope>
    <source>
        <strain evidence="1 2">F0359</strain>
    </source>
</reference>
<dbReference type="Proteomes" id="UP000003195">
    <property type="component" value="Unassembled WGS sequence"/>
</dbReference>
<name>E2Z9D0_9FIRM</name>
<dbReference type="AlphaFoldDB" id="E2Z9D0"/>
<organism evidence="1 2">
    <name type="scientific">Megasphaera micronuciformis F0359</name>
    <dbReference type="NCBI Taxonomy" id="706434"/>
    <lineage>
        <taxon>Bacteria</taxon>
        <taxon>Bacillati</taxon>
        <taxon>Bacillota</taxon>
        <taxon>Negativicutes</taxon>
        <taxon>Veillonellales</taxon>
        <taxon>Veillonellaceae</taxon>
        <taxon>Megasphaera</taxon>
    </lineage>
</organism>
<protein>
    <submittedName>
        <fullName evidence="1">Uncharacterized protein</fullName>
    </submittedName>
</protein>
<keyword evidence="2" id="KW-1185">Reference proteome</keyword>
<dbReference type="RefSeq" id="WP_006940709.1">
    <property type="nucleotide sequence ID" value="NZ_GL538175.1"/>
</dbReference>
<dbReference type="EMBL" id="AECS01000001">
    <property type="protein sequence ID" value="EFQ05109.1"/>
    <property type="molecule type" value="Genomic_DNA"/>
</dbReference>
<sequence length="298" mass="33983">MSLLFLSHCIRRLLRSRSAVVSLVCVSILCAVAGAYTTYRNIEYGQANKEVIDRVALANEGFAADLTRLASDSSADENGCIYDDMEVHRRELTVVVREYRESPDRADDEEKSKKIAQFLKAEEEIYDRTLHIVKMSPTDFNVDRQTEEVRLQESVDKLLETARDLSVTKDQYRQIITFSEAVKALKAYKTHEGRRQNAVKAEETMQAFASYIKSKSYYEAYRLLSPAAMRKVPFTNWVGTYGNSRYGYLTKLQSRPDGKDAVILTYAIGPDKGEGKKDITVRLVQVDTKWLIDSIDEE</sequence>
<gene>
    <name evidence="1" type="ORF">HMPREF9429_00028</name>
</gene>
<accession>E2Z9D0</accession>
<proteinExistence type="predicted"/>
<comment type="caution">
    <text evidence="1">The sequence shown here is derived from an EMBL/GenBank/DDBJ whole genome shotgun (WGS) entry which is preliminary data.</text>
</comment>
<evidence type="ECO:0000313" key="1">
    <source>
        <dbReference type="EMBL" id="EFQ05109.1"/>
    </source>
</evidence>
<evidence type="ECO:0000313" key="2">
    <source>
        <dbReference type="Proteomes" id="UP000003195"/>
    </source>
</evidence>